<feature type="transmembrane region" description="Helical" evidence="2">
    <location>
        <begin position="12"/>
        <end position="37"/>
    </location>
</feature>
<proteinExistence type="predicted"/>
<evidence type="ECO:0000313" key="4">
    <source>
        <dbReference type="Proteomes" id="UP000039046"/>
    </source>
</evidence>
<feature type="transmembrane region" description="Helical" evidence="2">
    <location>
        <begin position="71"/>
        <end position="92"/>
    </location>
</feature>
<dbReference type="STRING" id="1531966.A0A0A1T1Z6"/>
<dbReference type="AlphaFoldDB" id="A0A0A1T1Z6"/>
<accession>A0A0A1T1Z6</accession>
<dbReference type="EMBL" id="CDHN01000002">
    <property type="protein sequence ID" value="CEJ88380.1"/>
    <property type="molecule type" value="Genomic_DNA"/>
</dbReference>
<sequence length="206" mass="23623">MIFALFFVCTRLSQIATLLCTMSMLAWFINIFVGYNALTPNPILIIFIVSVIALTWAVFTLFTYHRSSHNALFVSFVDALILGALIAATYFISPIRLAQCDDANPRKYWANFVGGDQITGLGYEWGYSKPCNMLKACFAFGIMNCLMFGFTSFVAWMHGDKIVIVEERRHHHPRNHSRRHSHRGSRSRSGDSRYSRSEHSHRRVYV</sequence>
<keyword evidence="4" id="KW-1185">Reference proteome</keyword>
<protein>
    <recommendedName>
        <fullName evidence="5">MARVEL domain-containing protein</fullName>
    </recommendedName>
</protein>
<dbReference type="HOGENOM" id="CLU_081911_0_0_1"/>
<name>A0A0A1T1Z6_9HYPO</name>
<keyword evidence="2" id="KW-0812">Transmembrane</keyword>
<feature type="compositionally biased region" description="Basic and acidic residues" evidence="1">
    <location>
        <begin position="188"/>
        <end position="198"/>
    </location>
</feature>
<keyword evidence="2" id="KW-0472">Membrane</keyword>
<feature type="region of interest" description="Disordered" evidence="1">
    <location>
        <begin position="168"/>
        <end position="206"/>
    </location>
</feature>
<dbReference type="Proteomes" id="UP000039046">
    <property type="component" value="Unassembled WGS sequence"/>
</dbReference>
<evidence type="ECO:0000256" key="1">
    <source>
        <dbReference type="SAM" id="MobiDB-lite"/>
    </source>
</evidence>
<dbReference type="OrthoDB" id="4918558at2759"/>
<evidence type="ECO:0000313" key="3">
    <source>
        <dbReference type="EMBL" id="CEJ88380.1"/>
    </source>
</evidence>
<organism evidence="3 4">
    <name type="scientific">[Torrubiella] hemipterigena</name>
    <dbReference type="NCBI Taxonomy" id="1531966"/>
    <lineage>
        <taxon>Eukaryota</taxon>
        <taxon>Fungi</taxon>
        <taxon>Dikarya</taxon>
        <taxon>Ascomycota</taxon>
        <taxon>Pezizomycotina</taxon>
        <taxon>Sordariomycetes</taxon>
        <taxon>Hypocreomycetidae</taxon>
        <taxon>Hypocreales</taxon>
        <taxon>Clavicipitaceae</taxon>
        <taxon>Clavicipitaceae incertae sedis</taxon>
        <taxon>'Torrubiella' clade</taxon>
    </lineage>
</organism>
<gene>
    <name evidence="3" type="ORF">VHEMI04704</name>
</gene>
<evidence type="ECO:0000256" key="2">
    <source>
        <dbReference type="SAM" id="Phobius"/>
    </source>
</evidence>
<feature type="compositionally biased region" description="Basic residues" evidence="1">
    <location>
        <begin position="169"/>
        <end position="186"/>
    </location>
</feature>
<keyword evidence="2" id="KW-1133">Transmembrane helix</keyword>
<feature type="transmembrane region" description="Helical" evidence="2">
    <location>
        <begin position="43"/>
        <end position="64"/>
    </location>
</feature>
<reference evidence="3 4" key="1">
    <citation type="journal article" date="2015" name="Genome Announc.">
        <title>Draft Genome Sequence and Gene Annotation of the Entomopathogenic Fungus Verticillium hemipterigenum.</title>
        <authorList>
            <person name="Horn F."/>
            <person name="Habel A."/>
            <person name="Scharf D.H."/>
            <person name="Dworschak J."/>
            <person name="Brakhage A.A."/>
            <person name="Guthke R."/>
            <person name="Hertweck C."/>
            <person name="Linde J."/>
        </authorList>
    </citation>
    <scope>NUCLEOTIDE SEQUENCE [LARGE SCALE GENOMIC DNA]</scope>
</reference>
<evidence type="ECO:0008006" key="5">
    <source>
        <dbReference type="Google" id="ProtNLM"/>
    </source>
</evidence>
<feature type="transmembrane region" description="Helical" evidence="2">
    <location>
        <begin position="133"/>
        <end position="156"/>
    </location>
</feature>